<dbReference type="Pfam" id="PF22042">
    <property type="entry name" value="EF-G_D2"/>
    <property type="match status" value="1"/>
</dbReference>
<feature type="compositionally biased region" description="Basic and acidic residues" evidence="12">
    <location>
        <begin position="306"/>
        <end position="316"/>
    </location>
</feature>
<dbReference type="SUPFAM" id="SSF50447">
    <property type="entry name" value="Translation proteins"/>
    <property type="match status" value="2"/>
</dbReference>
<evidence type="ECO:0000256" key="12">
    <source>
        <dbReference type="SAM" id="MobiDB-lite"/>
    </source>
</evidence>
<sequence>MSETNEDGQKKALSLSGAGRLELRRKPAAEGAQVRQNFSHGRSKTVTVEVKRKRTVSVPEQGNRSGSGGGRGRARGAAADGGLTQDERDVRLRALEQAISDQKRRAEEEVRRAEEAARRKIEDEARRKVEEEARKVAEEAARKAAEEAARREAEDAARREIEARAAAAAAPVAPAPEAPAPRAETPRTVEARGDSPRTERPAGGGGPRGDRPDFRSGDRTGGAPRGDRPGGAPRGDRPDFRSGDRPGGGAPRGDRPDFRSGDRPAGGAPRGDRPDFRSGDRPAGGAPRGDRPDFRSGDRPAGGAPRGDRPDFRSGDRPGGGAPRGDRPDFRSGDRPAGGAPRGDRPDFRSGDRPAGGAPRGDRPDFRSGDRPAGGAPRGDRPDFRSGDRPGGAARPDFRSGDRPGGPPRGDRPGGARPAAPGATTTPVLDDDVERARARAAERARKVERDEEESRAKAANKRATPAARPGDDRRRGGKGEIKRLVEGGDEGERQRSQAAMRRQRERMRRAGRQAEPQARVIRDVIVPEVISVQELANRMAVRGGDVVKKLMTLGVMATINQAIDADTAELVATEFGHRVKRVAEDDVELGILGLDDTDDDLTHRAPVVTVMGHVDHGKTSLLDALRKTDVVAREAGGITQHIGAYQVELETGDHVTFLDTPGHAAFTAMRARGAQVTDIVVLVVAADDGVMPQTVEAINHAKAAGVPIVVAINKIDKPGVNPERVRNELLQHELVLEELGGDIIAVEVSAKTGYNLDKLLEAILLQAEVLELRANTGRAAQGAVVEAKLDKGRGPVATVLVQKGTLKTGDAFVVGSQWGRVRALIDDKGRKLEEAGPSVPVEILGLQGVPQAGDELVVVEDERKAREISDFRSEREQRARAATALGARGTVEQMLSEISAGAKKELPVLVKTDVQGSLEAITSTLAKLGNEEVAVRMLHGAVGGINESDVTLAQASNGLIIGFNVRANAQARDLARQAGLDLRYYSVIYDLTNDVKGMLEGMLAPIRRETITGQATIREVFAITKVGKIAGCVVTEGYVRRDSKVRLLRDDVVIHEGTLSSLKRFKDDAKEVRAGQECGMAFDNYQDLRNGDVIEAFEVEEIAAQLKSPI</sequence>
<name>A0ABQ1IES0_9PROT</name>
<evidence type="ECO:0000256" key="7">
    <source>
        <dbReference type="ARBA" id="ARBA00022917"/>
    </source>
</evidence>
<dbReference type="Gene3D" id="2.40.30.10">
    <property type="entry name" value="Translation factors"/>
    <property type="match status" value="2"/>
</dbReference>
<dbReference type="Proteomes" id="UP000603352">
    <property type="component" value="Unassembled WGS sequence"/>
</dbReference>
<evidence type="ECO:0000256" key="10">
    <source>
        <dbReference type="RuleBase" id="RU000644"/>
    </source>
</evidence>
<dbReference type="PROSITE" id="PS51722">
    <property type="entry name" value="G_TR_2"/>
    <property type="match status" value="1"/>
</dbReference>
<keyword evidence="5 9" id="KW-0396">Initiation factor</keyword>
<feature type="compositionally biased region" description="Basic residues" evidence="12">
    <location>
        <begin position="501"/>
        <end position="511"/>
    </location>
</feature>
<evidence type="ECO:0000256" key="1">
    <source>
        <dbReference type="ARBA" id="ARBA00004496"/>
    </source>
</evidence>
<feature type="compositionally biased region" description="Basic and acidic residues" evidence="12">
    <location>
        <begin position="434"/>
        <end position="456"/>
    </location>
</feature>
<gene>
    <name evidence="9" type="primary">infB</name>
    <name evidence="14" type="ORF">GCM10011505_15150</name>
</gene>
<dbReference type="Pfam" id="PF04760">
    <property type="entry name" value="IF2_N"/>
    <property type="match status" value="1"/>
</dbReference>
<organism evidence="14 15">
    <name type="scientific">Tistrella bauzanensis</name>
    <dbReference type="NCBI Taxonomy" id="657419"/>
    <lineage>
        <taxon>Bacteria</taxon>
        <taxon>Pseudomonadati</taxon>
        <taxon>Pseudomonadota</taxon>
        <taxon>Alphaproteobacteria</taxon>
        <taxon>Geminicoccales</taxon>
        <taxon>Geminicoccaceae</taxon>
        <taxon>Tistrella</taxon>
    </lineage>
</organism>
<dbReference type="InterPro" id="IPR004161">
    <property type="entry name" value="EFTu-like_2"/>
</dbReference>
<dbReference type="SUPFAM" id="SSF52156">
    <property type="entry name" value="Initiation factor IF2/eIF5b, domain 3"/>
    <property type="match status" value="1"/>
</dbReference>
<keyword evidence="6 9" id="KW-0547">Nucleotide-binding</keyword>
<dbReference type="InterPro" id="IPR027417">
    <property type="entry name" value="P-loop_NTPase"/>
</dbReference>
<comment type="subcellular location">
    <subcellularLocation>
        <location evidence="1 9 11">Cytoplasm</location>
    </subcellularLocation>
</comment>
<feature type="compositionally biased region" description="Basic and acidic residues" evidence="12">
    <location>
        <begin position="101"/>
        <end position="163"/>
    </location>
</feature>
<dbReference type="InterPro" id="IPR005225">
    <property type="entry name" value="Small_GTP-bd"/>
</dbReference>
<dbReference type="EMBL" id="BMDZ01000012">
    <property type="protein sequence ID" value="GGB34674.1"/>
    <property type="molecule type" value="Genomic_DNA"/>
</dbReference>
<feature type="binding site" evidence="9">
    <location>
        <begin position="713"/>
        <end position="716"/>
    </location>
    <ligand>
        <name>GTP</name>
        <dbReference type="ChEBI" id="CHEBI:37565"/>
    </ligand>
</feature>
<dbReference type="Gene3D" id="3.40.50.10050">
    <property type="entry name" value="Translation initiation factor IF- 2, domain 3"/>
    <property type="match status" value="1"/>
</dbReference>
<reference evidence="15" key="1">
    <citation type="journal article" date="2019" name="Int. J. Syst. Evol. Microbiol.">
        <title>The Global Catalogue of Microorganisms (GCM) 10K type strain sequencing project: providing services to taxonomists for standard genome sequencing and annotation.</title>
        <authorList>
            <consortium name="The Broad Institute Genomics Platform"/>
            <consortium name="The Broad Institute Genome Sequencing Center for Infectious Disease"/>
            <person name="Wu L."/>
            <person name="Ma J."/>
        </authorList>
    </citation>
    <scope>NUCLEOTIDE SEQUENCE [LARGE SCALE GENOMIC DNA]</scope>
    <source>
        <strain evidence="15">CGMCC 1.10188</strain>
    </source>
</reference>
<keyword evidence="15" id="KW-1185">Reference proteome</keyword>
<feature type="binding site" evidence="9">
    <location>
        <begin position="659"/>
        <end position="663"/>
    </location>
    <ligand>
        <name>GTP</name>
        <dbReference type="ChEBI" id="CHEBI:37565"/>
    </ligand>
</feature>
<dbReference type="InterPro" id="IPR053905">
    <property type="entry name" value="EF-G-like_DII"/>
</dbReference>
<comment type="similarity">
    <text evidence="2 9 10">Belongs to the TRAFAC class translation factor GTPase superfamily. Classic translation factor GTPase family. IF-2 subfamily.</text>
</comment>
<dbReference type="PANTHER" id="PTHR43381">
    <property type="entry name" value="TRANSLATION INITIATION FACTOR IF-2-RELATED"/>
    <property type="match status" value="1"/>
</dbReference>
<dbReference type="InterPro" id="IPR044145">
    <property type="entry name" value="IF2_II"/>
</dbReference>
<dbReference type="NCBIfam" id="TIGR00487">
    <property type="entry name" value="IF-2"/>
    <property type="match status" value="1"/>
</dbReference>
<keyword evidence="7 9" id="KW-0648">Protein biosynthesis</keyword>
<feature type="compositionally biased region" description="Basic and acidic residues" evidence="12">
    <location>
        <begin position="378"/>
        <end position="388"/>
    </location>
</feature>
<dbReference type="InterPro" id="IPR009000">
    <property type="entry name" value="Transl_B-barrel_sf"/>
</dbReference>
<dbReference type="RefSeq" id="WP_188576359.1">
    <property type="nucleotide sequence ID" value="NZ_BMDZ01000012.1"/>
</dbReference>
<feature type="compositionally biased region" description="Basic and acidic residues" evidence="12">
    <location>
        <begin position="208"/>
        <end position="218"/>
    </location>
</feature>
<accession>A0ABQ1IES0</accession>
<protein>
    <recommendedName>
        <fullName evidence="3 9">Translation initiation factor IF-2</fullName>
    </recommendedName>
</protein>
<dbReference type="Gene3D" id="3.40.50.300">
    <property type="entry name" value="P-loop containing nucleotide triphosphate hydrolases"/>
    <property type="match status" value="1"/>
</dbReference>
<feature type="compositionally biased region" description="Basic and acidic residues" evidence="12">
    <location>
        <begin position="184"/>
        <end position="200"/>
    </location>
</feature>
<evidence type="ECO:0000256" key="5">
    <source>
        <dbReference type="ARBA" id="ARBA00022540"/>
    </source>
</evidence>
<dbReference type="InterPro" id="IPR013575">
    <property type="entry name" value="IF2_assoc_dom_bac"/>
</dbReference>
<comment type="function">
    <text evidence="9 10">One of the essential components for the initiation of protein synthesis. Protects formylmethionyl-tRNA from spontaneous hydrolysis and promotes its binding to the 30S ribosomal subunits. Also involved in the hydrolysis of GTP during the formation of the 70S ribosomal complex.</text>
</comment>
<feature type="compositionally biased region" description="Basic and acidic residues" evidence="12">
    <location>
        <begin position="270"/>
        <end position="280"/>
    </location>
</feature>
<feature type="compositionally biased region" description="Basic and acidic residues" evidence="12">
    <location>
        <begin position="469"/>
        <end position="495"/>
    </location>
</feature>
<evidence type="ECO:0000313" key="14">
    <source>
        <dbReference type="EMBL" id="GGB34674.1"/>
    </source>
</evidence>
<feature type="compositionally biased region" description="Basic and acidic residues" evidence="12">
    <location>
        <begin position="234"/>
        <end position="244"/>
    </location>
</feature>
<dbReference type="PROSITE" id="PS01176">
    <property type="entry name" value="IF2"/>
    <property type="match status" value="1"/>
</dbReference>
<dbReference type="InterPro" id="IPR006847">
    <property type="entry name" value="IF2_N"/>
</dbReference>
<dbReference type="InterPro" id="IPR036925">
    <property type="entry name" value="TIF_IF2_dom3_sf"/>
</dbReference>
<dbReference type="CDD" id="cd01887">
    <property type="entry name" value="IF2_eIF5B"/>
    <property type="match status" value="1"/>
</dbReference>
<feature type="compositionally biased region" description="Low complexity" evidence="12">
    <location>
        <begin position="415"/>
        <end position="427"/>
    </location>
</feature>
<evidence type="ECO:0000256" key="8">
    <source>
        <dbReference type="ARBA" id="ARBA00023134"/>
    </source>
</evidence>
<dbReference type="SUPFAM" id="SSF52540">
    <property type="entry name" value="P-loop containing nucleoside triphosphate hydrolases"/>
    <property type="match status" value="1"/>
</dbReference>
<dbReference type="NCBIfam" id="TIGR00231">
    <property type="entry name" value="small_GTP"/>
    <property type="match status" value="1"/>
</dbReference>
<dbReference type="Pfam" id="PF08364">
    <property type="entry name" value="IF2_assoc"/>
    <property type="match status" value="1"/>
</dbReference>
<feature type="compositionally biased region" description="Basic and acidic residues" evidence="12">
    <location>
        <begin position="360"/>
        <end position="370"/>
    </location>
</feature>
<dbReference type="Pfam" id="PF11987">
    <property type="entry name" value="IF-2"/>
    <property type="match status" value="1"/>
</dbReference>
<feature type="region of interest" description="Disordered" evidence="12">
    <location>
        <begin position="1"/>
        <end position="516"/>
    </location>
</feature>
<dbReference type="Pfam" id="PF00009">
    <property type="entry name" value="GTP_EFTU"/>
    <property type="match status" value="1"/>
</dbReference>
<feature type="compositionally biased region" description="Basic and acidic residues" evidence="12">
    <location>
        <begin position="342"/>
        <end position="352"/>
    </location>
</feature>
<dbReference type="InterPro" id="IPR000178">
    <property type="entry name" value="TF_IF2_bacterial-like"/>
</dbReference>
<feature type="compositionally biased region" description="Basic and acidic residues" evidence="12">
    <location>
        <begin position="324"/>
        <end position="334"/>
    </location>
</feature>
<evidence type="ECO:0000313" key="15">
    <source>
        <dbReference type="Proteomes" id="UP000603352"/>
    </source>
</evidence>
<feature type="compositionally biased region" description="Basic and acidic residues" evidence="12">
    <location>
        <begin position="252"/>
        <end position="262"/>
    </location>
</feature>
<feature type="domain" description="Tr-type G" evidence="13">
    <location>
        <begin position="603"/>
        <end position="771"/>
    </location>
</feature>
<comment type="caution">
    <text evidence="9">Lacks conserved residue(s) required for the propagation of feature annotation.</text>
</comment>
<dbReference type="InterPro" id="IPR000795">
    <property type="entry name" value="T_Tr_GTP-bd_dom"/>
</dbReference>
<dbReference type="HAMAP" id="MF_00100_B">
    <property type="entry name" value="IF_2_B"/>
    <property type="match status" value="1"/>
</dbReference>
<comment type="caution">
    <text evidence="14">The sequence shown here is derived from an EMBL/GenBank/DDBJ whole genome shotgun (WGS) entry which is preliminary data.</text>
</comment>
<evidence type="ECO:0000256" key="11">
    <source>
        <dbReference type="RuleBase" id="RU000645"/>
    </source>
</evidence>
<dbReference type="InterPro" id="IPR015760">
    <property type="entry name" value="TIF_IF2"/>
</dbReference>
<dbReference type="CDD" id="cd03702">
    <property type="entry name" value="IF2_mtIF2_II"/>
    <property type="match status" value="1"/>
</dbReference>
<dbReference type="InterPro" id="IPR023115">
    <property type="entry name" value="TIF_IF2_dom3"/>
</dbReference>
<evidence type="ECO:0000256" key="9">
    <source>
        <dbReference type="HAMAP-Rule" id="MF_00100"/>
    </source>
</evidence>
<dbReference type="CDD" id="cd03692">
    <property type="entry name" value="mtIF2_IVc"/>
    <property type="match status" value="1"/>
</dbReference>
<evidence type="ECO:0000256" key="4">
    <source>
        <dbReference type="ARBA" id="ARBA00022490"/>
    </source>
</evidence>
<keyword evidence="4 9" id="KW-0963">Cytoplasm</keyword>
<feature type="binding site" evidence="9">
    <location>
        <begin position="612"/>
        <end position="619"/>
    </location>
    <ligand>
        <name>GTP</name>
        <dbReference type="ChEBI" id="CHEBI:37565"/>
    </ligand>
</feature>
<evidence type="ECO:0000256" key="2">
    <source>
        <dbReference type="ARBA" id="ARBA00007733"/>
    </source>
</evidence>
<evidence type="ECO:0000256" key="3">
    <source>
        <dbReference type="ARBA" id="ARBA00020675"/>
    </source>
</evidence>
<dbReference type="Pfam" id="PF03144">
    <property type="entry name" value="GTP_EFTU_D2"/>
    <property type="match status" value="1"/>
</dbReference>
<proteinExistence type="inferred from homology"/>
<evidence type="ECO:0000256" key="6">
    <source>
        <dbReference type="ARBA" id="ARBA00022741"/>
    </source>
</evidence>
<dbReference type="PANTHER" id="PTHR43381:SF5">
    <property type="entry name" value="TR-TYPE G DOMAIN-CONTAINING PROTEIN"/>
    <property type="match status" value="1"/>
</dbReference>
<evidence type="ECO:0000259" key="13">
    <source>
        <dbReference type="PROSITE" id="PS51722"/>
    </source>
</evidence>
<keyword evidence="8 9" id="KW-0342">GTP-binding</keyword>
<feature type="compositionally biased region" description="Basic and acidic residues" evidence="12">
    <location>
        <begin position="288"/>
        <end position="298"/>
    </location>
</feature>
<feature type="compositionally biased region" description="Basic and acidic residues" evidence="12">
    <location>
        <begin position="85"/>
        <end position="94"/>
    </location>
</feature>